<keyword evidence="2" id="KW-1185">Reference proteome</keyword>
<accession>A0AC61R1Q3</accession>
<evidence type="ECO:0000313" key="2">
    <source>
        <dbReference type="Proteomes" id="UP000307720"/>
    </source>
</evidence>
<proteinExistence type="predicted"/>
<protein>
    <submittedName>
        <fullName evidence="1">Uncharacterized protein</fullName>
    </submittedName>
</protein>
<sequence>MAETDISTISKESLIDIKDVTIDMEKGKQERISEFFQQIRNPYCFVCNGIIVKMKYNKNEKTLEEKLDSYFLSL</sequence>
<dbReference type="Proteomes" id="UP000307720">
    <property type="component" value="Unassembled WGS sequence"/>
</dbReference>
<gene>
    <name evidence="1" type="ORF">E5357_06705</name>
</gene>
<evidence type="ECO:0000313" key="1">
    <source>
        <dbReference type="EMBL" id="TGX99112.1"/>
    </source>
</evidence>
<reference evidence="1" key="1">
    <citation type="submission" date="2019-04" db="EMBL/GenBank/DDBJ databases">
        <title>Microbes associate with the intestines of laboratory mice.</title>
        <authorList>
            <person name="Navarre W."/>
            <person name="Wong E."/>
            <person name="Huang K."/>
            <person name="Tropini C."/>
            <person name="Ng K."/>
            <person name="Yu B."/>
        </authorList>
    </citation>
    <scope>NUCLEOTIDE SEQUENCE</scope>
    <source>
        <strain evidence="1">NM72_1-8</strain>
    </source>
</reference>
<dbReference type="EMBL" id="SRZB01000010">
    <property type="protein sequence ID" value="TGX99112.1"/>
    <property type="molecule type" value="Genomic_DNA"/>
</dbReference>
<name>A0AC61R1Q3_9FIRM</name>
<comment type="caution">
    <text evidence="1">The sequence shown here is derived from an EMBL/GenBank/DDBJ whole genome shotgun (WGS) entry which is preliminary data.</text>
</comment>
<organism evidence="1 2">
    <name type="scientific">Hominisplanchenecus murintestinalis</name>
    <dbReference type="NCBI Taxonomy" id="2941517"/>
    <lineage>
        <taxon>Bacteria</taxon>
        <taxon>Bacillati</taxon>
        <taxon>Bacillota</taxon>
        <taxon>Clostridia</taxon>
        <taxon>Lachnospirales</taxon>
        <taxon>Lachnospiraceae</taxon>
        <taxon>Hominisplanchenecus</taxon>
    </lineage>
</organism>